<sequence>MNTSQSCMDSQGDDKADRQQSTAVMTSMPVEKSQES</sequence>
<dbReference type="Proteomes" id="UP000217446">
    <property type="component" value="Unassembled WGS sequence"/>
</dbReference>
<organism evidence="2 3">
    <name type="scientific">Streptomyces olivochromogenes</name>
    <dbReference type="NCBI Taxonomy" id="1963"/>
    <lineage>
        <taxon>Bacteria</taxon>
        <taxon>Bacillati</taxon>
        <taxon>Actinomycetota</taxon>
        <taxon>Actinomycetes</taxon>
        <taxon>Kitasatosporales</taxon>
        <taxon>Streptomycetaceae</taxon>
        <taxon>Streptomyces</taxon>
    </lineage>
</organism>
<name>A0A250VN55_STROL</name>
<evidence type="ECO:0000313" key="2">
    <source>
        <dbReference type="EMBL" id="GAX55637.1"/>
    </source>
</evidence>
<accession>A0A250VN55</accession>
<keyword evidence="3" id="KW-1185">Reference proteome</keyword>
<proteinExistence type="predicted"/>
<evidence type="ECO:0000256" key="1">
    <source>
        <dbReference type="SAM" id="MobiDB-lite"/>
    </source>
</evidence>
<evidence type="ECO:0000313" key="3">
    <source>
        <dbReference type="Proteomes" id="UP000217446"/>
    </source>
</evidence>
<comment type="caution">
    <text evidence="2">The sequence shown here is derived from an EMBL/GenBank/DDBJ whole genome shotgun (WGS) entry which is preliminary data.</text>
</comment>
<gene>
    <name evidence="2" type="ORF">SO3561_07198</name>
</gene>
<dbReference type="AlphaFoldDB" id="A0A250VN55"/>
<protein>
    <submittedName>
        <fullName evidence="2">Uncharacterized protein</fullName>
    </submittedName>
</protein>
<reference evidence="3" key="1">
    <citation type="submission" date="2017-05" db="EMBL/GenBank/DDBJ databases">
        <title>Streptomyces olivochromogenes NBRC 3561 whole genome shotgun sequence.</title>
        <authorList>
            <person name="Dohra H."/>
            <person name="Kodani S."/>
        </authorList>
    </citation>
    <scope>NUCLEOTIDE SEQUENCE [LARGE SCALE GENOMIC DNA]</scope>
    <source>
        <strain evidence="3">NBRC 3561</strain>
    </source>
</reference>
<dbReference type="EMBL" id="BDQI01000020">
    <property type="protein sequence ID" value="GAX55637.1"/>
    <property type="molecule type" value="Genomic_DNA"/>
</dbReference>
<feature type="region of interest" description="Disordered" evidence="1">
    <location>
        <begin position="1"/>
        <end position="36"/>
    </location>
</feature>